<dbReference type="EMBL" id="QJKF01000010">
    <property type="protein sequence ID" value="PXX60187.1"/>
    <property type="molecule type" value="Genomic_DNA"/>
</dbReference>
<accession>A0A318KHP7</accession>
<proteinExistence type="predicted"/>
<protein>
    <submittedName>
        <fullName evidence="1">Uncharacterized protein</fullName>
    </submittedName>
</protein>
<keyword evidence="2" id="KW-1185">Reference proteome</keyword>
<evidence type="ECO:0000313" key="2">
    <source>
        <dbReference type="Proteomes" id="UP000247569"/>
    </source>
</evidence>
<organism evidence="1 2">
    <name type="scientific">Nocardia tenerifensis</name>
    <dbReference type="NCBI Taxonomy" id="228006"/>
    <lineage>
        <taxon>Bacteria</taxon>
        <taxon>Bacillati</taxon>
        <taxon>Actinomycetota</taxon>
        <taxon>Actinomycetes</taxon>
        <taxon>Mycobacteriales</taxon>
        <taxon>Nocardiaceae</taxon>
        <taxon>Nocardia</taxon>
    </lineage>
</organism>
<evidence type="ECO:0000313" key="1">
    <source>
        <dbReference type="EMBL" id="PXX60187.1"/>
    </source>
</evidence>
<dbReference type="Proteomes" id="UP000247569">
    <property type="component" value="Unassembled WGS sequence"/>
</dbReference>
<sequence length="101" mass="9922">MLASGVAVRPAESAADPGACFIDRGLTDAIALCHNGDGSSVLEVECLGISALSTPGGPILGQYPGVGSAPSVAGQPMRASCWTSSTMGITTRAFVAPAVSS</sequence>
<gene>
    <name evidence="1" type="ORF">DFR70_11027</name>
</gene>
<reference evidence="1 2" key="1">
    <citation type="submission" date="2018-05" db="EMBL/GenBank/DDBJ databases">
        <title>Genomic Encyclopedia of Type Strains, Phase IV (KMG-IV): sequencing the most valuable type-strain genomes for metagenomic binning, comparative biology and taxonomic classification.</title>
        <authorList>
            <person name="Goeker M."/>
        </authorList>
    </citation>
    <scope>NUCLEOTIDE SEQUENCE [LARGE SCALE GENOMIC DNA]</scope>
    <source>
        <strain evidence="1 2">DSM 44704</strain>
    </source>
</reference>
<comment type="caution">
    <text evidence="1">The sequence shown here is derived from an EMBL/GenBank/DDBJ whole genome shotgun (WGS) entry which is preliminary data.</text>
</comment>
<dbReference type="AlphaFoldDB" id="A0A318KHP7"/>
<name>A0A318KHP7_9NOCA</name>